<dbReference type="CDD" id="cd04317">
    <property type="entry name" value="EcAspRS_like_N"/>
    <property type="match status" value="1"/>
</dbReference>
<protein>
    <recommendedName>
        <fullName evidence="7">Aspartate--tRNA(Asp/Asn) ligase</fullName>
        <ecNumber evidence="7">6.1.1.23</ecNumber>
    </recommendedName>
    <alternativeName>
        <fullName evidence="7">Aspartyl-tRNA synthetase</fullName>
        <shortName evidence="7">AspRS</shortName>
    </alternativeName>
    <alternativeName>
        <fullName evidence="7">Non-discriminating aspartyl-tRNA synthetase</fullName>
        <shortName evidence="7">ND-AspRS</shortName>
    </alternativeName>
</protein>
<evidence type="ECO:0000256" key="4">
    <source>
        <dbReference type="ARBA" id="ARBA00022840"/>
    </source>
</evidence>
<feature type="domain" description="Aminoacyl-transfer RNA synthetases class-II family profile" evidence="8">
    <location>
        <begin position="140"/>
        <end position="431"/>
    </location>
</feature>
<comment type="function">
    <text evidence="7">Aspartyl-tRNA synthetase with relaxed tRNA specificity since it is able to aspartylate not only its cognate tRNA(Asp) but also tRNA(Asn). Reaction proceeds in two steps: L-aspartate is first activated by ATP to form Asp-AMP and then transferred to the acceptor end of tRNA(Asp/Asn).</text>
</comment>
<evidence type="ECO:0000256" key="5">
    <source>
        <dbReference type="ARBA" id="ARBA00022917"/>
    </source>
</evidence>
<comment type="similarity">
    <text evidence="1 7">Belongs to the class-II aminoacyl-tRNA synthetase family. Type 1 subfamily.</text>
</comment>
<comment type="caution">
    <text evidence="9">The sequence shown here is derived from an EMBL/GenBank/DDBJ whole genome shotgun (WGS) entry which is preliminary data.</text>
</comment>
<dbReference type="GO" id="GO:0005737">
    <property type="term" value="C:cytoplasm"/>
    <property type="evidence" value="ECO:0007669"/>
    <property type="project" value="UniProtKB-SubCell"/>
</dbReference>
<feature type="site" description="Important for tRNA non-discrimination" evidence="7">
    <location>
        <position position="29"/>
    </location>
</feature>
<dbReference type="InterPro" id="IPR006195">
    <property type="entry name" value="aa-tRNA-synth_II"/>
</dbReference>
<dbReference type="Pfam" id="PF01336">
    <property type="entry name" value="tRNA_anti-codon"/>
    <property type="match status" value="1"/>
</dbReference>
<feature type="binding site" evidence="7">
    <location>
        <position position="219"/>
    </location>
    <ligand>
        <name>L-aspartate</name>
        <dbReference type="ChEBI" id="CHEBI:29991"/>
    </ligand>
</feature>
<dbReference type="Gene3D" id="3.30.1360.30">
    <property type="entry name" value="GAD-like domain"/>
    <property type="match status" value="1"/>
</dbReference>
<dbReference type="InterPro" id="IPR004364">
    <property type="entry name" value="Aa-tRNA-synt_II"/>
</dbReference>
<dbReference type="PANTHER" id="PTHR22594:SF5">
    <property type="entry name" value="ASPARTATE--TRNA LIGASE, MITOCHONDRIAL"/>
    <property type="match status" value="1"/>
</dbReference>
<gene>
    <name evidence="7" type="primary">aspS</name>
    <name evidence="9" type="ORF">A3A38_04940</name>
</gene>
<dbReference type="GO" id="GO:0050560">
    <property type="term" value="F:aspartate-tRNA(Asn) ligase activity"/>
    <property type="evidence" value="ECO:0007669"/>
    <property type="project" value="UniProtKB-EC"/>
</dbReference>
<dbReference type="GO" id="GO:0003676">
    <property type="term" value="F:nucleic acid binding"/>
    <property type="evidence" value="ECO:0007669"/>
    <property type="project" value="InterPro"/>
</dbReference>
<feature type="binding site" evidence="7">
    <location>
        <position position="366"/>
    </location>
    <ligand>
        <name>L-aspartate</name>
        <dbReference type="ChEBI" id="CHEBI:29991"/>
    </ligand>
</feature>
<dbReference type="InterPro" id="IPR004115">
    <property type="entry name" value="GAD-like_sf"/>
</dbReference>
<dbReference type="InterPro" id="IPR002312">
    <property type="entry name" value="Asp/Asn-tRNA-synth_IIb"/>
</dbReference>
<accession>A0A1F6EGV8</accession>
<keyword evidence="4 7" id="KW-0067">ATP-binding</keyword>
<dbReference type="InterPro" id="IPR004524">
    <property type="entry name" value="Asp-tRNA-ligase_1"/>
</dbReference>
<dbReference type="InterPro" id="IPR045864">
    <property type="entry name" value="aa-tRNA-synth_II/BPL/LPL"/>
</dbReference>
<dbReference type="NCBIfam" id="TIGR00459">
    <property type="entry name" value="aspS_bact"/>
    <property type="match status" value="1"/>
</dbReference>
<evidence type="ECO:0000256" key="6">
    <source>
        <dbReference type="ARBA" id="ARBA00023146"/>
    </source>
</evidence>
<dbReference type="SUPFAM" id="SSF55681">
    <property type="entry name" value="Class II aaRS and biotin synthetases"/>
    <property type="match status" value="1"/>
</dbReference>
<organism evidence="9 10">
    <name type="scientific">Candidatus Kaiserbacteria bacterium RIFCSPLOWO2_01_FULL_53_17</name>
    <dbReference type="NCBI Taxonomy" id="1798511"/>
    <lineage>
        <taxon>Bacteria</taxon>
        <taxon>Candidatus Kaiseribacteriota</taxon>
    </lineage>
</organism>
<feature type="binding site" evidence="7">
    <location>
        <position position="173"/>
    </location>
    <ligand>
        <name>L-aspartate</name>
        <dbReference type="ChEBI" id="CHEBI:29991"/>
    </ligand>
</feature>
<dbReference type="HAMAP" id="MF_00044">
    <property type="entry name" value="Asp_tRNA_synth_type1"/>
    <property type="match status" value="1"/>
</dbReference>
<keyword evidence="2 7" id="KW-0436">Ligase</keyword>
<feature type="binding site" evidence="7">
    <location>
        <begin position="219"/>
        <end position="221"/>
    </location>
    <ligand>
        <name>ATP</name>
        <dbReference type="ChEBI" id="CHEBI:30616"/>
    </ligand>
</feature>
<feature type="region of interest" description="Aspartate" evidence="7">
    <location>
        <begin position="197"/>
        <end position="200"/>
    </location>
</feature>
<dbReference type="InterPro" id="IPR012340">
    <property type="entry name" value="NA-bd_OB-fold"/>
</dbReference>
<keyword evidence="7" id="KW-0963">Cytoplasm</keyword>
<evidence type="ECO:0000313" key="9">
    <source>
        <dbReference type="EMBL" id="OGG72871.1"/>
    </source>
</evidence>
<reference evidence="9 10" key="1">
    <citation type="journal article" date="2016" name="Nat. Commun.">
        <title>Thousands of microbial genomes shed light on interconnected biogeochemical processes in an aquifer system.</title>
        <authorList>
            <person name="Anantharaman K."/>
            <person name="Brown C.T."/>
            <person name="Hug L.A."/>
            <person name="Sharon I."/>
            <person name="Castelle C.J."/>
            <person name="Probst A.J."/>
            <person name="Thomas B.C."/>
            <person name="Singh A."/>
            <person name="Wilkins M.J."/>
            <person name="Karaoz U."/>
            <person name="Brodie E.L."/>
            <person name="Williams K.H."/>
            <person name="Hubbard S.S."/>
            <person name="Banfield J.F."/>
        </authorList>
    </citation>
    <scope>NUCLEOTIDE SEQUENCE [LARGE SCALE GENOMIC DNA]</scope>
</reference>
<feature type="binding site" evidence="7">
    <location>
        <position position="325"/>
    </location>
    <ligand>
        <name>L-aspartate</name>
        <dbReference type="ChEBI" id="CHEBI:29991"/>
    </ligand>
</feature>
<dbReference type="PROSITE" id="PS50862">
    <property type="entry name" value="AA_TRNA_LIGASE_II"/>
    <property type="match status" value="1"/>
</dbReference>
<evidence type="ECO:0000256" key="7">
    <source>
        <dbReference type="HAMAP-Rule" id="MF_00044"/>
    </source>
</evidence>
<dbReference type="EMBL" id="MFLY01000026">
    <property type="protein sequence ID" value="OGG72871.1"/>
    <property type="molecule type" value="Genomic_DNA"/>
</dbReference>
<dbReference type="PANTHER" id="PTHR22594">
    <property type="entry name" value="ASPARTYL/LYSYL-TRNA SYNTHETASE"/>
    <property type="match status" value="1"/>
</dbReference>
<comment type="catalytic activity">
    <reaction evidence="7">
        <text>tRNA(Asx) + L-aspartate + ATP = L-aspartyl-tRNA(Asx) + AMP + diphosphate</text>
        <dbReference type="Rhea" id="RHEA:18349"/>
        <dbReference type="Rhea" id="RHEA-COMP:9710"/>
        <dbReference type="Rhea" id="RHEA-COMP:9711"/>
        <dbReference type="ChEBI" id="CHEBI:29991"/>
        <dbReference type="ChEBI" id="CHEBI:30616"/>
        <dbReference type="ChEBI" id="CHEBI:33019"/>
        <dbReference type="ChEBI" id="CHEBI:78442"/>
        <dbReference type="ChEBI" id="CHEBI:78516"/>
        <dbReference type="ChEBI" id="CHEBI:456215"/>
        <dbReference type="EC" id="6.1.1.23"/>
    </reaction>
</comment>
<dbReference type="Proteomes" id="UP000177306">
    <property type="component" value="Unassembled WGS sequence"/>
</dbReference>
<comment type="subunit">
    <text evidence="7">Homodimer.</text>
</comment>
<dbReference type="Pfam" id="PF00152">
    <property type="entry name" value="tRNA-synt_2"/>
    <property type="match status" value="1"/>
</dbReference>
<dbReference type="EC" id="6.1.1.23" evidence="7"/>
<feature type="binding site" evidence="7">
    <location>
        <begin position="410"/>
        <end position="413"/>
    </location>
    <ligand>
        <name>ATP</name>
        <dbReference type="ChEBI" id="CHEBI:30616"/>
    </ligand>
</feature>
<dbReference type="PRINTS" id="PR01042">
    <property type="entry name" value="TRNASYNTHASP"/>
</dbReference>
<evidence type="ECO:0000313" key="10">
    <source>
        <dbReference type="Proteomes" id="UP000177306"/>
    </source>
</evidence>
<dbReference type="GO" id="GO:0006422">
    <property type="term" value="P:aspartyl-tRNA aminoacylation"/>
    <property type="evidence" value="ECO:0007669"/>
    <property type="project" value="UniProtKB-UniRule"/>
</dbReference>
<dbReference type="GO" id="GO:0004815">
    <property type="term" value="F:aspartate-tRNA ligase activity"/>
    <property type="evidence" value="ECO:0007669"/>
    <property type="project" value="UniProtKB-UniRule"/>
</dbReference>
<dbReference type="CDD" id="cd00777">
    <property type="entry name" value="AspRS_core"/>
    <property type="match status" value="1"/>
</dbReference>
<dbReference type="InterPro" id="IPR047089">
    <property type="entry name" value="Asp-tRNA-ligase_1_N"/>
</dbReference>
<keyword evidence="6 7" id="KW-0030">Aminoacyl-tRNA synthetase</keyword>
<feature type="binding site" evidence="7">
    <location>
        <position position="228"/>
    </location>
    <ligand>
        <name>ATP</name>
        <dbReference type="ChEBI" id="CHEBI:30616"/>
    </ligand>
</feature>
<dbReference type="Gene3D" id="3.30.930.10">
    <property type="entry name" value="Bira Bifunctional Protein, Domain 2"/>
    <property type="match status" value="2"/>
</dbReference>
<sequence length="474" mass="54445">MSRTLIKDLHSHVGEEVTLMGWIDTRRDHGKIVFFDLRDATGIVQTVIVPKEEAAYVAAGDARAEWVVTMRGMVNKRPEKMVNADLPTGDIELYVTGLSAITKAETPPFDISGDGREIDEELRLIYRYLDLRRPRLARNIRMRHAFIKEVRDYLSARDFVEVETPLLTKSTPEGARDYVVPSRMEKGKFYALPQSPQQYKQLLMVAGFERYFQIARCLRDEDTRGDRQPEFTQLDMEMSFVEQEDILRITEEMFTAIVGKLYPEKRIMRKPWPRMSYKEAMGKYGNDKPDIRENKDDPNELAFLWVLDFPLFEEEKTDGHFAPSHHMFTAPKTEDIGKLDTDPHAVRSYQHDLVLNGYEVGGGSIRIHDPALQAKIFDLIGFDEEDKANFKHMLTAFSYGVPPHGGIAPGLDRLLMLLQGEPNIREVIAFPKTGEGRDLMMNAPSEIKEAQLRELGITIFKETKKQENKKTMSK</sequence>
<dbReference type="SUPFAM" id="SSF50249">
    <property type="entry name" value="Nucleic acid-binding proteins"/>
    <property type="match status" value="1"/>
</dbReference>
<comment type="caution">
    <text evidence="7">Lacks conserved residue(s) required for the propagation of feature annotation.</text>
</comment>
<proteinExistence type="inferred from homology"/>
<feature type="binding site" evidence="7">
    <location>
        <position position="359"/>
    </location>
    <ligand>
        <name>ATP</name>
        <dbReference type="ChEBI" id="CHEBI:30616"/>
    </ligand>
</feature>
<dbReference type="InterPro" id="IPR047090">
    <property type="entry name" value="AspRS_core"/>
</dbReference>
<evidence type="ECO:0000256" key="3">
    <source>
        <dbReference type="ARBA" id="ARBA00022741"/>
    </source>
</evidence>
<evidence type="ECO:0000259" key="8">
    <source>
        <dbReference type="PROSITE" id="PS50862"/>
    </source>
</evidence>
<keyword evidence="3 7" id="KW-0547">Nucleotide-binding</keyword>
<dbReference type="GO" id="GO:0005524">
    <property type="term" value="F:ATP binding"/>
    <property type="evidence" value="ECO:0007669"/>
    <property type="project" value="UniProtKB-UniRule"/>
</dbReference>
<evidence type="ECO:0000256" key="1">
    <source>
        <dbReference type="ARBA" id="ARBA00006303"/>
    </source>
</evidence>
<comment type="subcellular location">
    <subcellularLocation>
        <location evidence="7">Cytoplasm</location>
    </subcellularLocation>
</comment>
<dbReference type="Gene3D" id="2.40.50.140">
    <property type="entry name" value="Nucleic acid-binding proteins"/>
    <property type="match status" value="1"/>
</dbReference>
<dbReference type="InterPro" id="IPR004365">
    <property type="entry name" value="NA-bd_OB_tRNA"/>
</dbReference>
<dbReference type="AlphaFoldDB" id="A0A1F6EGV8"/>
<evidence type="ECO:0000256" key="2">
    <source>
        <dbReference type="ARBA" id="ARBA00022598"/>
    </source>
</evidence>
<keyword evidence="5 7" id="KW-0648">Protein biosynthesis</keyword>
<name>A0A1F6EGV8_9BACT</name>